<keyword evidence="3" id="KW-0472">Membrane</keyword>
<dbReference type="KEGG" id="saga:M5M_04075"/>
<gene>
    <name evidence="4" type="ordered locus">M5M_04075</name>
</gene>
<evidence type="ECO:0000256" key="3">
    <source>
        <dbReference type="SAM" id="Phobius"/>
    </source>
</evidence>
<dbReference type="AlphaFoldDB" id="K4KVQ3"/>
<organism evidence="4 5">
    <name type="scientific">Simiduia agarivorans (strain DSM 21679 / JCM 13881 / BCRC 17597 / SA1)</name>
    <dbReference type="NCBI Taxonomy" id="1117647"/>
    <lineage>
        <taxon>Bacteria</taxon>
        <taxon>Pseudomonadati</taxon>
        <taxon>Pseudomonadota</taxon>
        <taxon>Gammaproteobacteria</taxon>
        <taxon>Cellvibrionales</taxon>
        <taxon>Cellvibrionaceae</taxon>
        <taxon>Simiduia</taxon>
    </lineage>
</organism>
<dbReference type="EMBL" id="CP003746">
    <property type="protein sequence ID" value="AFU98022.1"/>
    <property type="molecule type" value="Genomic_DNA"/>
</dbReference>
<keyword evidence="5" id="KW-1185">Reference proteome</keyword>
<dbReference type="OrthoDB" id="6381440at2"/>
<keyword evidence="3" id="KW-0812">Transmembrane</keyword>
<feature type="transmembrane region" description="Helical" evidence="3">
    <location>
        <begin position="6"/>
        <end position="27"/>
    </location>
</feature>
<proteinExistence type="predicted"/>
<feature type="coiled-coil region" evidence="1">
    <location>
        <begin position="29"/>
        <end position="56"/>
    </location>
</feature>
<feature type="region of interest" description="Disordered" evidence="2">
    <location>
        <begin position="220"/>
        <end position="241"/>
    </location>
</feature>
<reference evidence="4 5" key="1">
    <citation type="journal article" date="2013" name="Genome Announc.">
        <title>Complete genome sequence of Simiduia agarivorans SA1(T), a marine bacterium able to degrade a variety of polysaccharides.</title>
        <authorList>
            <person name="Lin S.Y."/>
            <person name="Shieh W.Y."/>
            <person name="Chen J.S."/>
            <person name="Tang S.L."/>
        </authorList>
    </citation>
    <scope>NUCLEOTIDE SEQUENCE [LARGE SCALE GENOMIC DNA]</scope>
    <source>
        <strain evidence="5">DSM 21679 / JCM 13881 / BCRC 17597 / SA1</strain>
    </source>
</reference>
<feature type="region of interest" description="Disordered" evidence="2">
    <location>
        <begin position="137"/>
        <end position="157"/>
    </location>
</feature>
<dbReference type="HOGENOM" id="CLU_717455_0_0_6"/>
<evidence type="ECO:0000256" key="1">
    <source>
        <dbReference type="SAM" id="Coils"/>
    </source>
</evidence>
<sequence length="385" mass="43097">MAIDNWMIYTAIEVILVLLVLCGLLLFHAKGLKAAIQALQNRLSQALSELKAAKLAQNSQPADIDESLQAQIADTEAFHAQQNPDRSIEADLAPDSPPARLAAALRHRFLKTEQAAHRQGVHDWDQLVQAYQPMLDSKKAPSQEPLQDNPTPDPGALSYEEQRHEIARFKRLFTTMEGQWKEAKNKAEGYYQELIRLIGSTEDPAQQALKALAESELAQLSQQQVPVPARSADGPNRDDLDHLKSENAAQREQIEQLKARLADLPEGDQTGLIGDLERQLEKQLRLMQESEVCIELLEQEIAGLNKKLAESKSDLPDSPNIDKLFKEKQQLSKKIQQLEGENEQLVGLAEAADAEQRRRLAEKDAEIGKLKKKLVQMIKANKSEN</sequence>
<dbReference type="eggNOG" id="ENOG5030SRH">
    <property type="taxonomic scope" value="Bacteria"/>
</dbReference>
<keyword evidence="3" id="KW-1133">Transmembrane helix</keyword>
<evidence type="ECO:0000313" key="5">
    <source>
        <dbReference type="Proteomes" id="UP000000466"/>
    </source>
</evidence>
<evidence type="ECO:0000313" key="4">
    <source>
        <dbReference type="EMBL" id="AFU98022.1"/>
    </source>
</evidence>
<evidence type="ECO:0000256" key="2">
    <source>
        <dbReference type="SAM" id="MobiDB-lite"/>
    </source>
</evidence>
<dbReference type="RefSeq" id="WP_015046195.1">
    <property type="nucleotide sequence ID" value="NC_018868.3"/>
</dbReference>
<dbReference type="Proteomes" id="UP000000466">
    <property type="component" value="Chromosome"/>
</dbReference>
<keyword evidence="1" id="KW-0175">Coiled coil</keyword>
<dbReference type="STRING" id="1117647.M5M_04075"/>
<accession>K4KVQ3</accession>
<name>K4KVQ3_SIMAS</name>
<protein>
    <submittedName>
        <fullName evidence="4">Uncharacterized protein</fullName>
    </submittedName>
</protein>